<keyword evidence="2" id="KW-0503">Monooxygenase</keyword>
<name>A0A3D9L9I3_9MICC</name>
<organism evidence="2 3">
    <name type="scientific">Citricoccus muralis</name>
    <dbReference type="NCBI Taxonomy" id="169134"/>
    <lineage>
        <taxon>Bacteria</taxon>
        <taxon>Bacillati</taxon>
        <taxon>Actinomycetota</taxon>
        <taxon>Actinomycetes</taxon>
        <taxon>Micrococcales</taxon>
        <taxon>Micrococcaceae</taxon>
        <taxon>Citricoccus</taxon>
    </lineage>
</organism>
<evidence type="ECO:0000259" key="1">
    <source>
        <dbReference type="Pfam" id="PF00296"/>
    </source>
</evidence>
<comment type="caution">
    <text evidence="2">The sequence shown here is derived from an EMBL/GenBank/DDBJ whole genome shotgun (WGS) entry which is preliminary data.</text>
</comment>
<dbReference type="PANTHER" id="PTHR30137">
    <property type="entry name" value="LUCIFERASE-LIKE MONOOXYGENASE"/>
    <property type="match status" value="1"/>
</dbReference>
<protein>
    <submittedName>
        <fullName evidence="2">Alkanesulfonate monooxygenase SsuD/methylene tetrahydromethanopterin reductase-like flavin-dependent oxidoreductase (Luciferase family)</fullName>
    </submittedName>
</protein>
<reference evidence="2 3" key="1">
    <citation type="submission" date="2018-07" db="EMBL/GenBank/DDBJ databases">
        <title>Sequencing the genomes of 1000 actinobacteria strains.</title>
        <authorList>
            <person name="Klenk H.-P."/>
        </authorList>
    </citation>
    <scope>NUCLEOTIDE SEQUENCE [LARGE SCALE GENOMIC DNA]</scope>
    <source>
        <strain evidence="2 3">DSM 14442</strain>
    </source>
</reference>
<sequence>MKKIGFLNFGHWSSVPGSRTPDAGATLGQTIEMAVAAEEAGLDGAWIRSHHFQNMLSAPFPLLAAMGAATKTIDLGTGVIDLRYENPLYMAEEAATADLISGGRLQLGISRGSPEAARDGQHQFGYDLQPGQSWSELAQARGDRFRDAISGGLVAHADPDSGWAQPGQEKLSIQPHSPGLVNRIWWGSGNTVSGVRAGEQGYNLLSSTLLLQDDGRPFHVQQADQIAQYRQAYAATGHTTGGMTAVTRSVFPIVSAQDDMYFGGRRERSDSSGHLEGGKARGGPTYSGTFDEVVDLLRADEAVQAADYVLMANPNQLGVEYNAHLFTQWAEVARALGWK</sequence>
<accession>A0A3D9L9I3</accession>
<dbReference type="RefSeq" id="WP_115930777.1">
    <property type="nucleotide sequence ID" value="NZ_QREH01000001.1"/>
</dbReference>
<dbReference type="GO" id="GO:0016705">
    <property type="term" value="F:oxidoreductase activity, acting on paired donors, with incorporation or reduction of molecular oxygen"/>
    <property type="evidence" value="ECO:0007669"/>
    <property type="project" value="InterPro"/>
</dbReference>
<proteinExistence type="predicted"/>
<dbReference type="Gene3D" id="3.20.20.30">
    <property type="entry name" value="Luciferase-like domain"/>
    <property type="match status" value="1"/>
</dbReference>
<dbReference type="InterPro" id="IPR036661">
    <property type="entry name" value="Luciferase-like_sf"/>
</dbReference>
<evidence type="ECO:0000313" key="2">
    <source>
        <dbReference type="EMBL" id="REE02510.1"/>
    </source>
</evidence>
<feature type="domain" description="Luciferase-like" evidence="1">
    <location>
        <begin position="8"/>
        <end position="259"/>
    </location>
</feature>
<dbReference type="OrthoDB" id="7903015at2"/>
<dbReference type="EMBL" id="QREH01000001">
    <property type="protein sequence ID" value="REE02510.1"/>
    <property type="molecule type" value="Genomic_DNA"/>
</dbReference>
<dbReference type="GO" id="GO:0005829">
    <property type="term" value="C:cytosol"/>
    <property type="evidence" value="ECO:0007669"/>
    <property type="project" value="TreeGrafter"/>
</dbReference>
<dbReference type="AlphaFoldDB" id="A0A3D9L9I3"/>
<dbReference type="InterPro" id="IPR050766">
    <property type="entry name" value="Bact_Lucif_Oxidored"/>
</dbReference>
<dbReference type="SUPFAM" id="SSF51679">
    <property type="entry name" value="Bacterial luciferase-like"/>
    <property type="match status" value="1"/>
</dbReference>
<gene>
    <name evidence="2" type="ORF">C8E99_0280</name>
</gene>
<keyword evidence="2" id="KW-0560">Oxidoreductase</keyword>
<dbReference type="GO" id="GO:0004497">
    <property type="term" value="F:monooxygenase activity"/>
    <property type="evidence" value="ECO:0007669"/>
    <property type="project" value="UniProtKB-KW"/>
</dbReference>
<dbReference type="PANTHER" id="PTHR30137:SF15">
    <property type="entry name" value="BLL6902 PROTEIN"/>
    <property type="match status" value="1"/>
</dbReference>
<dbReference type="Pfam" id="PF00296">
    <property type="entry name" value="Bac_luciferase"/>
    <property type="match status" value="1"/>
</dbReference>
<keyword evidence="3" id="KW-1185">Reference proteome</keyword>
<dbReference type="Proteomes" id="UP000256727">
    <property type="component" value="Unassembled WGS sequence"/>
</dbReference>
<evidence type="ECO:0000313" key="3">
    <source>
        <dbReference type="Proteomes" id="UP000256727"/>
    </source>
</evidence>
<dbReference type="InterPro" id="IPR011251">
    <property type="entry name" value="Luciferase-like_dom"/>
</dbReference>